<dbReference type="OrthoDB" id="9787351at2"/>
<dbReference type="InterPro" id="IPR012437">
    <property type="entry name" value="DUF1638"/>
</dbReference>
<dbReference type="AlphaFoldDB" id="A0A2U8DUI2"/>
<dbReference type="Proteomes" id="UP000244910">
    <property type="component" value="Chromosome"/>
</dbReference>
<feature type="domain" description="DUF1638" evidence="1">
    <location>
        <begin position="30"/>
        <end position="194"/>
    </location>
</feature>
<reference evidence="3" key="1">
    <citation type="submission" date="2017-04" db="EMBL/GenBank/DDBJ databases">
        <authorList>
            <person name="Song Y."/>
            <person name="Cho B.-K."/>
        </authorList>
    </citation>
    <scope>NUCLEOTIDE SEQUENCE [LARGE SCALE GENOMIC DNA]</scope>
    <source>
        <strain evidence="3">SL1</strain>
    </source>
</reference>
<sequence>MNTVIVACRTITDELNMAIKETSCKYPVLWIESGLHTNTESLRKRIQEELDHISNVEQVLLGFGYCGNALIGLKSSNYRMIFPKVDDCVALLLGSCERRKKISEEEGTYFLTKGWLDFENNIWAEYKETVRRHGKDRADRVYEIILKNYKRLGVIDTNTFPIEDFLRKTDEIAKDLKLRQEVIPGTLSYIKKLLTGPWNDEFVVMNPNETITLEHVYGNAEIGQHCKGVCDNFNLNSKGREDEVR</sequence>
<accession>A0A2U8DUI2</accession>
<dbReference type="Pfam" id="PF07796">
    <property type="entry name" value="DUF1638"/>
    <property type="match status" value="1"/>
</dbReference>
<dbReference type="KEGG" id="cdrk:B9W14_17020"/>
<evidence type="ECO:0000313" key="3">
    <source>
        <dbReference type="Proteomes" id="UP000244910"/>
    </source>
</evidence>
<dbReference type="EMBL" id="CP020953">
    <property type="protein sequence ID" value="AWI06131.1"/>
    <property type="molecule type" value="Genomic_DNA"/>
</dbReference>
<evidence type="ECO:0000259" key="1">
    <source>
        <dbReference type="Pfam" id="PF07796"/>
    </source>
</evidence>
<proteinExistence type="predicted"/>
<keyword evidence="3" id="KW-1185">Reference proteome</keyword>
<protein>
    <recommendedName>
        <fullName evidence="1">DUF1638 domain-containing protein</fullName>
    </recommendedName>
</protein>
<name>A0A2U8DUI2_9CLOT</name>
<evidence type="ECO:0000313" key="2">
    <source>
        <dbReference type="EMBL" id="AWI06131.1"/>
    </source>
</evidence>
<dbReference type="RefSeq" id="WP_032076208.1">
    <property type="nucleotide sequence ID" value="NZ_CP020953.1"/>
</dbReference>
<organism evidence="2 3">
    <name type="scientific">Clostridium drakei</name>
    <dbReference type="NCBI Taxonomy" id="332101"/>
    <lineage>
        <taxon>Bacteria</taxon>
        <taxon>Bacillati</taxon>
        <taxon>Bacillota</taxon>
        <taxon>Clostridia</taxon>
        <taxon>Eubacteriales</taxon>
        <taxon>Clostridiaceae</taxon>
        <taxon>Clostridium</taxon>
    </lineage>
</organism>
<gene>
    <name evidence="2" type="ORF">B9W14_17020</name>
</gene>